<dbReference type="OrthoDB" id="3267972at2"/>
<dbReference type="Pfam" id="PF14013">
    <property type="entry name" value="MT0933_antitox"/>
    <property type="match status" value="1"/>
</dbReference>
<organism evidence="2 3">
    <name type="scientific">Georgenia muralis</name>
    <dbReference type="NCBI Taxonomy" id="154117"/>
    <lineage>
        <taxon>Bacteria</taxon>
        <taxon>Bacillati</taxon>
        <taxon>Actinomycetota</taxon>
        <taxon>Actinomycetes</taxon>
        <taxon>Micrococcales</taxon>
        <taxon>Bogoriellaceae</taxon>
        <taxon>Georgenia</taxon>
    </lineage>
</organism>
<dbReference type="AlphaFoldDB" id="A0A3N4Z5X9"/>
<dbReference type="EMBL" id="RKRA01000001">
    <property type="protein sequence ID" value="RPF27206.1"/>
    <property type="molecule type" value="Genomic_DNA"/>
</dbReference>
<evidence type="ECO:0000256" key="1">
    <source>
        <dbReference type="SAM" id="MobiDB-lite"/>
    </source>
</evidence>
<name>A0A3N4Z5X9_9MICO</name>
<reference evidence="2 3" key="1">
    <citation type="submission" date="2018-11" db="EMBL/GenBank/DDBJ databases">
        <title>Sequencing the genomes of 1000 actinobacteria strains.</title>
        <authorList>
            <person name="Klenk H.-P."/>
        </authorList>
    </citation>
    <scope>NUCLEOTIDE SEQUENCE [LARGE SCALE GENOMIC DNA]</scope>
    <source>
        <strain evidence="2 3">DSM 14418</strain>
    </source>
</reference>
<feature type="region of interest" description="Disordered" evidence="1">
    <location>
        <begin position="1"/>
        <end position="60"/>
    </location>
</feature>
<accession>A0A3N4Z5X9</accession>
<comment type="caution">
    <text evidence="2">The sequence shown here is derived from an EMBL/GenBank/DDBJ whole genome shotgun (WGS) entry which is preliminary data.</text>
</comment>
<evidence type="ECO:0000313" key="2">
    <source>
        <dbReference type="EMBL" id="RPF27206.1"/>
    </source>
</evidence>
<dbReference type="InterPro" id="IPR028037">
    <property type="entry name" value="Antitoxin_Rv0909/MT0933"/>
</dbReference>
<gene>
    <name evidence="2" type="ORF">EDD32_1677</name>
</gene>
<feature type="compositionally biased region" description="Basic and acidic residues" evidence="1">
    <location>
        <begin position="8"/>
        <end position="60"/>
    </location>
</feature>
<protein>
    <submittedName>
        <fullName evidence="2">Antitoxin protein of toxin-antitoxin system</fullName>
    </submittedName>
</protein>
<keyword evidence="3" id="KW-1185">Reference proteome</keyword>
<dbReference type="RefSeq" id="WP_123916589.1">
    <property type="nucleotide sequence ID" value="NZ_RKRA01000001.1"/>
</dbReference>
<sequence>MGIGDLGGKAKDFLDSDKGEQHSDDALEKGSDFIGERTGGKYDEHLDKGVDTADKRIGDE</sequence>
<evidence type="ECO:0000313" key="3">
    <source>
        <dbReference type="Proteomes" id="UP000280726"/>
    </source>
</evidence>
<dbReference type="Proteomes" id="UP000280726">
    <property type="component" value="Unassembled WGS sequence"/>
</dbReference>
<proteinExistence type="predicted"/>